<reference evidence="1" key="1">
    <citation type="submission" date="2018-06" db="EMBL/GenBank/DDBJ databases">
        <authorList>
            <person name="Zhirakovskaya E."/>
        </authorList>
    </citation>
    <scope>NUCLEOTIDE SEQUENCE</scope>
</reference>
<sequence length="44" mass="4765">MAKLGLGQLAPDVNLTTLDGRSQQLSSFWGSGQPLLLIFLRHLA</sequence>
<accession>A0A3B0UU05</accession>
<dbReference type="AlphaFoldDB" id="A0A3B0UU05"/>
<dbReference type="InterPro" id="IPR036249">
    <property type="entry name" value="Thioredoxin-like_sf"/>
</dbReference>
<evidence type="ECO:0008006" key="2">
    <source>
        <dbReference type="Google" id="ProtNLM"/>
    </source>
</evidence>
<gene>
    <name evidence="1" type="ORF">MNBD_CHLOROFLEXI01-5150</name>
</gene>
<organism evidence="1">
    <name type="scientific">hydrothermal vent metagenome</name>
    <dbReference type="NCBI Taxonomy" id="652676"/>
    <lineage>
        <taxon>unclassified sequences</taxon>
        <taxon>metagenomes</taxon>
        <taxon>ecological metagenomes</taxon>
    </lineage>
</organism>
<dbReference type="Gene3D" id="3.40.30.10">
    <property type="entry name" value="Glutaredoxin"/>
    <property type="match status" value="1"/>
</dbReference>
<dbReference type="SUPFAM" id="SSF52833">
    <property type="entry name" value="Thioredoxin-like"/>
    <property type="match status" value="1"/>
</dbReference>
<evidence type="ECO:0000313" key="1">
    <source>
        <dbReference type="EMBL" id="VAW34508.1"/>
    </source>
</evidence>
<protein>
    <recommendedName>
        <fullName evidence="2">Alkyl hydroperoxide reductase subunit C/ Thiol specific antioxidant domain-containing protein</fullName>
    </recommendedName>
</protein>
<proteinExistence type="predicted"/>
<dbReference type="EMBL" id="UOEU01000538">
    <property type="protein sequence ID" value="VAW34508.1"/>
    <property type="molecule type" value="Genomic_DNA"/>
</dbReference>
<name>A0A3B0UU05_9ZZZZ</name>